<evidence type="ECO:0000259" key="2">
    <source>
        <dbReference type="Pfam" id="PF13476"/>
    </source>
</evidence>
<dbReference type="InterPro" id="IPR027417">
    <property type="entry name" value="P-loop_NTPase"/>
</dbReference>
<dbReference type="GO" id="GO:0016887">
    <property type="term" value="F:ATP hydrolysis activity"/>
    <property type="evidence" value="ECO:0007669"/>
    <property type="project" value="InterPro"/>
</dbReference>
<feature type="coiled-coil region" evidence="1">
    <location>
        <begin position="747"/>
        <end position="845"/>
    </location>
</feature>
<keyword evidence="1" id="KW-0175">Coiled coil</keyword>
<dbReference type="STRING" id="1913577.LPB144_00820"/>
<dbReference type="SUPFAM" id="SSF52540">
    <property type="entry name" value="P-loop containing nucleoside triphosphate hydrolases"/>
    <property type="match status" value="1"/>
</dbReference>
<keyword evidence="4" id="KW-1185">Reference proteome</keyword>
<feature type="domain" description="Rad50/SbcC-type AAA" evidence="2">
    <location>
        <begin position="5"/>
        <end position="214"/>
    </location>
</feature>
<feature type="coiled-coil region" evidence="1">
    <location>
        <begin position="248"/>
        <end position="282"/>
    </location>
</feature>
<dbReference type="PANTHER" id="PTHR32114:SF2">
    <property type="entry name" value="ABC TRANSPORTER ABCH.3"/>
    <property type="match status" value="1"/>
</dbReference>
<sequence length="1007" mass="115731">MKILKIEFENINSLKGSHEIDFTKDPFTTNSLFAITGPTGSGKSSILDVISLALFNQVPRLGKITKNEILAKGAILTRNQKHALARVTYQSKDGVYSSQWSISTNRNDKLRDYEMEITDHQADALIDLKKSDVPAKNEELIGLNYDQFIKAVLLAQGEFAQFLKAKKEERGELLEKITGTGIYRQLGIKAFEKNKLANQEIQQQQNEIRIIEGKLIEEDDLKRLNNSFQEKTGEDSKLQKEIDSLKKAIELKKNINDQNNAISRLTKEKAEASSKLETFEKEHGAPLKAHEKVQDFSEDLRTWEQWGKEIANLKLENSRLEKSLQENTSKKLELKKEISVFIKQQIEDDSLEEELDNFRKQVEKLKRLKDEKGNEYAVKRSEFNAEVKDLNFTLNEKEPQQSLKELEAIRSEVSKDLSELAAQLQFKEADDTGEKKEEFQRRLKLTREATRDFAEIEKNSRELKAFQDEVGKLNSQLNGLPEKIESSEKRVGHLKTQLELLNARKKIQLLEASLEEHRHQLKDGEPCPLCGAEHHPYATDLPEMDNSLDVEINNAEKDLESSREIWNTHKLKFKNLKERQDELEENIKKTEKILKELNSGFSEKYSGLDSHTTQEAWQNACEVLELKTGKISDFEDQQKRLRSVTSAIPILNDLKVILKEGKELKNRLLELYKGNDIQRETQQFQNSWIRIGEEHKNLLSRQKEIRTDLDTKQSRLSNLEKDLKAKIPNDYQDIASAFQALIPEQECNRLRSQRQQIQKNIDDSQASLKLLKEQLENLKKLDSEKQRDLLETELKNQVERSEALNAECRELERLLKNNDDNLNRLKELRNEIAGKEKETKRWRLLNELIGDSKGKGFNDFAQDLTLSRLIKLANVRLQDLSDRYLIAKPEEEEDDGLVAIDEHMGGQRRSVKTLSGGETFILSLSMALALSDLASKNVEINSLFIDEGFGTLDPETLDQTLDTLERLQAESSKTIGVISHVDSLKERISTQVKLSRNGQGYSSLMIT</sequence>
<reference evidence="3 4" key="1">
    <citation type="submission" date="2016-11" db="EMBL/GenBank/DDBJ databases">
        <title>Gramella sp. LPB0144 isolated from marine environment.</title>
        <authorList>
            <person name="Kim E."/>
            <person name="Yi H."/>
        </authorList>
    </citation>
    <scope>NUCLEOTIDE SEQUENCE [LARGE SCALE GENOMIC DNA]</scope>
    <source>
        <strain evidence="3 4">LPB0144</strain>
    </source>
</reference>
<proteinExistence type="predicted"/>
<dbReference type="AlphaFoldDB" id="A0A1L3J1P0"/>
<dbReference type="Pfam" id="PF13476">
    <property type="entry name" value="AAA_23"/>
    <property type="match status" value="1"/>
</dbReference>
<dbReference type="RefSeq" id="WP_072551688.1">
    <property type="nucleotide sequence ID" value="NZ_CP018153.1"/>
</dbReference>
<dbReference type="Pfam" id="PF13558">
    <property type="entry name" value="SbcC_Walker_B"/>
    <property type="match status" value="1"/>
</dbReference>
<evidence type="ECO:0000313" key="3">
    <source>
        <dbReference type="EMBL" id="APG59033.1"/>
    </source>
</evidence>
<name>A0A1L3J1P0_9FLAO</name>
<dbReference type="OrthoDB" id="9795626at2"/>
<dbReference type="KEGG" id="grl:LPB144_00820"/>
<protein>
    <recommendedName>
        <fullName evidence="2">Rad50/SbcC-type AAA domain-containing protein</fullName>
    </recommendedName>
</protein>
<accession>A0A1L3J1P0</accession>
<organism evidence="3 4">
    <name type="scientific">Christiangramia salexigens</name>
    <dbReference type="NCBI Taxonomy" id="1913577"/>
    <lineage>
        <taxon>Bacteria</taxon>
        <taxon>Pseudomonadati</taxon>
        <taxon>Bacteroidota</taxon>
        <taxon>Flavobacteriia</taxon>
        <taxon>Flavobacteriales</taxon>
        <taxon>Flavobacteriaceae</taxon>
        <taxon>Christiangramia</taxon>
    </lineage>
</organism>
<feature type="coiled-coil region" evidence="1">
    <location>
        <begin position="456"/>
        <end position="520"/>
    </location>
</feature>
<dbReference type="GO" id="GO:0006302">
    <property type="term" value="P:double-strand break repair"/>
    <property type="evidence" value="ECO:0007669"/>
    <property type="project" value="InterPro"/>
</dbReference>
<dbReference type="EMBL" id="CP018153">
    <property type="protein sequence ID" value="APG59033.1"/>
    <property type="molecule type" value="Genomic_DNA"/>
</dbReference>
<evidence type="ECO:0000313" key="4">
    <source>
        <dbReference type="Proteomes" id="UP000182510"/>
    </source>
</evidence>
<dbReference type="PANTHER" id="PTHR32114">
    <property type="entry name" value="ABC TRANSPORTER ABCH.3"/>
    <property type="match status" value="1"/>
</dbReference>
<feature type="coiled-coil region" evidence="1">
    <location>
        <begin position="573"/>
        <end position="600"/>
    </location>
</feature>
<dbReference type="Gene3D" id="3.40.50.300">
    <property type="entry name" value="P-loop containing nucleotide triphosphate hydrolases"/>
    <property type="match status" value="2"/>
</dbReference>
<evidence type="ECO:0000256" key="1">
    <source>
        <dbReference type="SAM" id="Coils"/>
    </source>
</evidence>
<dbReference type="InterPro" id="IPR038729">
    <property type="entry name" value="Rad50/SbcC_AAA"/>
</dbReference>
<gene>
    <name evidence="3" type="ORF">LPB144_00820</name>
</gene>
<feature type="coiled-coil region" evidence="1">
    <location>
        <begin position="310"/>
        <end position="375"/>
    </location>
</feature>
<dbReference type="Proteomes" id="UP000182510">
    <property type="component" value="Chromosome"/>
</dbReference>